<dbReference type="STRING" id="161355.PS9374_05484"/>
<reference evidence="3" key="2">
    <citation type="submission" date="2016-04" db="EMBL/GenBank/DDBJ databases">
        <title>Planomonospora sphaerica JCM9374 whole genome shotgun sequence.</title>
        <authorList>
            <person name="Suzuki T."/>
            <person name="Dohra H."/>
            <person name="Kodani S."/>
        </authorList>
    </citation>
    <scope>NUCLEOTIDE SEQUENCE [LARGE SCALE GENOMIC DNA]</scope>
    <source>
        <strain evidence="3">JCM 9374</strain>
    </source>
</reference>
<evidence type="ECO:0000313" key="2">
    <source>
        <dbReference type="EMBL" id="GAT69804.1"/>
    </source>
</evidence>
<name>A0A161LKK5_9ACTN</name>
<dbReference type="PANTHER" id="PTHR36503:SF3">
    <property type="entry name" value="BLR0126 PROTEIN"/>
    <property type="match status" value="1"/>
</dbReference>
<accession>A0A161LKK5</accession>
<evidence type="ECO:0000313" key="3">
    <source>
        <dbReference type="Proteomes" id="UP000077701"/>
    </source>
</evidence>
<dbReference type="Gene3D" id="3.10.180.10">
    <property type="entry name" value="2,3-Dihydroxybiphenyl 1,2-Dioxygenase, domain 1"/>
    <property type="match status" value="1"/>
</dbReference>
<dbReference type="PANTHER" id="PTHR36503">
    <property type="entry name" value="BLR2520 PROTEIN"/>
    <property type="match status" value="1"/>
</dbReference>
<protein>
    <submittedName>
        <fullName evidence="2">Glyoxalase</fullName>
    </submittedName>
</protein>
<reference evidence="2 3" key="1">
    <citation type="journal article" date="2016" name="Genome Announc.">
        <title>Draft Genome Sequence of Planomonospora sphaerica JCM9374, a Rare Actinomycete.</title>
        <authorList>
            <person name="Dohra H."/>
            <person name="Suzuki T."/>
            <person name="Inoue Y."/>
            <person name="Kodani S."/>
        </authorList>
    </citation>
    <scope>NUCLEOTIDE SEQUENCE [LARGE SCALE GENOMIC DNA]</scope>
    <source>
        <strain evidence="2 3">JCM 9374</strain>
    </source>
</reference>
<dbReference type="EMBL" id="BDCX01000015">
    <property type="protein sequence ID" value="GAT69804.1"/>
    <property type="molecule type" value="Genomic_DNA"/>
</dbReference>
<dbReference type="SUPFAM" id="SSF54593">
    <property type="entry name" value="Glyoxalase/Bleomycin resistance protein/Dihydroxybiphenyl dioxygenase"/>
    <property type="match status" value="1"/>
</dbReference>
<dbReference type="PROSITE" id="PS51819">
    <property type="entry name" value="VOC"/>
    <property type="match status" value="1"/>
</dbReference>
<organism evidence="2 3">
    <name type="scientific">Planomonospora sphaerica</name>
    <dbReference type="NCBI Taxonomy" id="161355"/>
    <lineage>
        <taxon>Bacteria</taxon>
        <taxon>Bacillati</taxon>
        <taxon>Actinomycetota</taxon>
        <taxon>Actinomycetes</taxon>
        <taxon>Streptosporangiales</taxon>
        <taxon>Streptosporangiaceae</taxon>
        <taxon>Planomonospora</taxon>
    </lineage>
</organism>
<proteinExistence type="predicted"/>
<comment type="caution">
    <text evidence="2">The sequence shown here is derived from an EMBL/GenBank/DDBJ whole genome shotgun (WGS) entry which is preliminary data.</text>
</comment>
<evidence type="ECO:0000259" key="1">
    <source>
        <dbReference type="PROSITE" id="PS51819"/>
    </source>
</evidence>
<feature type="domain" description="VOC" evidence="1">
    <location>
        <begin position="4"/>
        <end position="128"/>
    </location>
</feature>
<dbReference type="InterPro" id="IPR029068">
    <property type="entry name" value="Glyas_Bleomycin-R_OHBP_Dase"/>
</dbReference>
<dbReference type="Pfam" id="PF00903">
    <property type="entry name" value="Glyoxalase"/>
    <property type="match status" value="1"/>
</dbReference>
<dbReference type="RefSeq" id="WP_068901918.1">
    <property type="nucleotide sequence ID" value="NZ_BDCX01000015.1"/>
</dbReference>
<dbReference type="InterPro" id="IPR037523">
    <property type="entry name" value="VOC_core"/>
</dbReference>
<gene>
    <name evidence="2" type="ORF">PS9374_05484</name>
</gene>
<dbReference type="OrthoDB" id="9798201at2"/>
<dbReference type="Proteomes" id="UP000077701">
    <property type="component" value="Unassembled WGS sequence"/>
</dbReference>
<dbReference type="AlphaFoldDB" id="A0A161LKK5"/>
<dbReference type="InterPro" id="IPR004360">
    <property type="entry name" value="Glyas_Fos-R_dOase_dom"/>
</dbReference>
<sequence>MNPTMNTIDIVVSDMQAAIAFYALLGLDFKLDPNTSEHASCDLPGGLHLMLDSEVFRTPFLPGWSAPSGGPRALLCFEFDSPAAVDAKYAELTRAGYRGLAEPFDAFWGMRYATVTDPDGTGIDLYAALPAT</sequence>
<keyword evidence="3" id="KW-1185">Reference proteome</keyword>